<name>A0A317CNA3_9GAMM</name>
<evidence type="ECO:0000313" key="2">
    <source>
        <dbReference type="EMBL" id="PWQ98953.1"/>
    </source>
</evidence>
<dbReference type="OrthoDB" id="13288at2"/>
<gene>
    <name evidence="2" type="ORF">DKT75_01975</name>
</gene>
<feature type="domain" description="Predicted 3'-5' exonuclease PolB-like" evidence="1">
    <location>
        <begin position="48"/>
        <end position="240"/>
    </location>
</feature>
<dbReference type="Proteomes" id="UP000245506">
    <property type="component" value="Unassembled WGS sequence"/>
</dbReference>
<dbReference type="Gene3D" id="3.30.420.10">
    <property type="entry name" value="Ribonuclease H-like superfamily/Ribonuclease H"/>
    <property type="match status" value="1"/>
</dbReference>
<evidence type="ECO:0000313" key="3">
    <source>
        <dbReference type="Proteomes" id="UP000245506"/>
    </source>
</evidence>
<dbReference type="RefSeq" id="WP_109821759.1">
    <property type="nucleotide sequence ID" value="NZ_QGKL01000009.1"/>
</dbReference>
<proteinExistence type="predicted"/>
<dbReference type="AlphaFoldDB" id="A0A317CNA3"/>
<accession>A0A317CNA3</accession>
<dbReference type="InterPro" id="IPR012337">
    <property type="entry name" value="RNaseH-like_sf"/>
</dbReference>
<dbReference type="GO" id="GO:0003676">
    <property type="term" value="F:nucleic acid binding"/>
    <property type="evidence" value="ECO:0007669"/>
    <property type="project" value="InterPro"/>
</dbReference>
<organism evidence="2 3">
    <name type="scientific">Leucothrix arctica</name>
    <dbReference type="NCBI Taxonomy" id="1481894"/>
    <lineage>
        <taxon>Bacteria</taxon>
        <taxon>Pseudomonadati</taxon>
        <taxon>Pseudomonadota</taxon>
        <taxon>Gammaproteobacteria</taxon>
        <taxon>Thiotrichales</taxon>
        <taxon>Thiotrichaceae</taxon>
        <taxon>Leucothrix</taxon>
    </lineage>
</organism>
<dbReference type="InterPro" id="IPR036397">
    <property type="entry name" value="RNaseH_sf"/>
</dbReference>
<keyword evidence="3" id="KW-1185">Reference proteome</keyword>
<evidence type="ECO:0000259" key="1">
    <source>
        <dbReference type="Pfam" id="PF10108"/>
    </source>
</evidence>
<dbReference type="InterPro" id="IPR019288">
    <property type="entry name" value="3'-5'_exonuclease_PolB-like"/>
</dbReference>
<reference evidence="2 3" key="1">
    <citation type="submission" date="2018-05" db="EMBL/GenBank/DDBJ databases">
        <title>Leucothrix arctica sp. nov., isolated from Arctic seawater.</title>
        <authorList>
            <person name="Choi A."/>
            <person name="Baek K."/>
        </authorList>
    </citation>
    <scope>NUCLEOTIDE SEQUENCE [LARGE SCALE GENOMIC DNA]</scope>
    <source>
        <strain evidence="2 3">IMCC9719</strain>
    </source>
</reference>
<protein>
    <recommendedName>
        <fullName evidence="1">Predicted 3'-5' exonuclease PolB-like domain-containing protein</fullName>
    </recommendedName>
</protein>
<dbReference type="Pfam" id="PF10108">
    <property type="entry name" value="DNA_pol_B_exo2"/>
    <property type="match status" value="1"/>
</dbReference>
<dbReference type="EMBL" id="QGKL01000009">
    <property type="protein sequence ID" value="PWQ98953.1"/>
    <property type="molecule type" value="Genomic_DNA"/>
</dbReference>
<sequence length="246" mass="27313">MTRLALAIAAVPDVEAGRAIYNLGDLADEGVYKAMVHLHNQQRGTERLPLYQYQIVSASVVVEADNGEVSVISISEGTEHELLVRLAELMETASELVSWDGDNFDRPVLAYRYLKHGITCPAIFDQLSIDSIVHTTLSTELSGYHEARRLPLSELASVLSLPSAIGLERINILECYQHGELTELSHACDADALNSFLISKRLELTKGELNNSEYQKGCDTLHDYLSESKKTHLSQFAMAWLPNNNK</sequence>
<comment type="caution">
    <text evidence="2">The sequence shown here is derived from an EMBL/GenBank/DDBJ whole genome shotgun (WGS) entry which is preliminary data.</text>
</comment>
<dbReference type="SUPFAM" id="SSF53098">
    <property type="entry name" value="Ribonuclease H-like"/>
    <property type="match status" value="1"/>
</dbReference>